<keyword evidence="4" id="KW-1185">Reference proteome</keyword>
<feature type="region of interest" description="Disordered" evidence="2">
    <location>
        <begin position="1"/>
        <end position="23"/>
    </location>
</feature>
<feature type="compositionally biased region" description="Basic and acidic residues" evidence="2">
    <location>
        <begin position="851"/>
        <end position="864"/>
    </location>
</feature>
<dbReference type="OrthoDB" id="3236156at2759"/>
<keyword evidence="1" id="KW-0540">Nuclease</keyword>
<evidence type="ECO:0000256" key="2">
    <source>
        <dbReference type="SAM" id="MobiDB-lite"/>
    </source>
</evidence>
<feature type="compositionally biased region" description="Acidic residues" evidence="2">
    <location>
        <begin position="865"/>
        <end position="878"/>
    </location>
</feature>
<gene>
    <name evidence="3" type="ORF">M422DRAFT_254380</name>
</gene>
<reference evidence="3 4" key="1">
    <citation type="submission" date="2014-06" db="EMBL/GenBank/DDBJ databases">
        <title>Evolutionary Origins and Diversification of the Mycorrhizal Mutualists.</title>
        <authorList>
            <consortium name="DOE Joint Genome Institute"/>
            <consortium name="Mycorrhizal Genomics Consortium"/>
            <person name="Kohler A."/>
            <person name="Kuo A."/>
            <person name="Nagy L.G."/>
            <person name="Floudas D."/>
            <person name="Copeland A."/>
            <person name="Barry K.W."/>
            <person name="Cichocki N."/>
            <person name="Veneault-Fourrey C."/>
            <person name="LaButti K."/>
            <person name="Lindquist E.A."/>
            <person name="Lipzen A."/>
            <person name="Lundell T."/>
            <person name="Morin E."/>
            <person name="Murat C."/>
            <person name="Riley R."/>
            <person name="Ohm R."/>
            <person name="Sun H."/>
            <person name="Tunlid A."/>
            <person name="Henrissat B."/>
            <person name="Grigoriev I.V."/>
            <person name="Hibbett D.S."/>
            <person name="Martin F."/>
        </authorList>
    </citation>
    <scope>NUCLEOTIDE SEQUENCE [LARGE SCALE GENOMIC DNA]</scope>
    <source>
        <strain evidence="3 4">SS14</strain>
    </source>
</reference>
<sequence>MDTESDKENAPPGHTVIPSGSDTSLKRYRNERKVSGRLRSVLEESRMLHRAEVTAHELTAGDLSESLEKMDGVCESVKQHNQVLKKENHNLKLKVSRFPSQQANAVSKAVDKTCAESRTMELKQKGVVMDGTRDMCLQLVTEGVPAGSVNKVIHTVARHAGVTVKDSISARTVGRVTEEGGIAAEVQIMDNVQTAKSITFSGDGTTHKHVNYESRHVNCIQPSGDKQRLYLGVHSAINHKSETQLAGLQDQVQDLCTTYNSFRGGKGITAETEDFASKLRGANTDHAADQKKLVRLLDEWRRRSERYKRGKDAAVDMPPEYMVSLVLEATKLAIDEIGGPNAWGALPQAVRIARNKNTQADIYRKIGEKEFQKLSPEQQEAIDLFIWVGCCMHKELNTFKSGYIGMSTWWETNGVSGPMKLMNRDNTAAVELGNEATKARSGEVSEGGAVKLTSLAGAIFRHKDKKKGQQDTFRNFMEDSLGYTITFPDTSNTRYGSHGDAASEIVVNSDLYIELLELVKDKKDSRTWTNMEKNVYAGLKDLPTFEELCVLALFSQSVSHPYMRRIRGVKNQNALNLGPFHDKVLVFLESVIAEPTKLFSLVATSKTASLDGQIWDRPEVLEKIQSLAPRLPHLEPLVVAFFSSAVEGWKRFTEEFQPDGKISSLSAESRLEAFMEPTNDINEGALGSFRKVSHLNPNITLQTINSRAMVKRNGTVPYIAQKFDSGDRKHLRHEARLRNNGQQESGRRRELARHDKSDVSSKRKEDQKKSERKRIYTEKVDSISVIASISELREAVKITKTELDLQLDWHRRSNPDIPKKSHITSRPLKLAALEKAIKYYCQNLKFSKEDTDQALVEPEKKQDNIEMDCDSEDNDLDT</sequence>
<dbReference type="Proteomes" id="UP000054279">
    <property type="component" value="Unassembled WGS sequence"/>
</dbReference>
<protein>
    <submittedName>
        <fullName evidence="3">Uncharacterized protein</fullName>
    </submittedName>
</protein>
<dbReference type="PANTHER" id="PTHR11046:SF25">
    <property type="match status" value="1"/>
</dbReference>
<dbReference type="HOGENOM" id="CLU_006824_0_0_1"/>
<dbReference type="InterPro" id="IPR022894">
    <property type="entry name" value="Oligoribonuclease"/>
</dbReference>
<dbReference type="EMBL" id="KN837129">
    <property type="protein sequence ID" value="KIJ42597.1"/>
    <property type="molecule type" value="Genomic_DNA"/>
</dbReference>
<organism evidence="3 4">
    <name type="scientific">Sphaerobolus stellatus (strain SS14)</name>
    <dbReference type="NCBI Taxonomy" id="990650"/>
    <lineage>
        <taxon>Eukaryota</taxon>
        <taxon>Fungi</taxon>
        <taxon>Dikarya</taxon>
        <taxon>Basidiomycota</taxon>
        <taxon>Agaricomycotina</taxon>
        <taxon>Agaricomycetes</taxon>
        <taxon>Phallomycetidae</taxon>
        <taxon>Geastrales</taxon>
        <taxon>Sphaerobolaceae</taxon>
        <taxon>Sphaerobolus</taxon>
    </lineage>
</organism>
<evidence type="ECO:0000313" key="4">
    <source>
        <dbReference type="Proteomes" id="UP000054279"/>
    </source>
</evidence>
<feature type="region of interest" description="Disordered" evidence="2">
    <location>
        <begin position="851"/>
        <end position="878"/>
    </location>
</feature>
<dbReference type="AlphaFoldDB" id="A0A0C9VLH5"/>
<proteinExistence type="predicted"/>
<evidence type="ECO:0000313" key="3">
    <source>
        <dbReference type="EMBL" id="KIJ42597.1"/>
    </source>
</evidence>
<accession>A0A0C9VLH5</accession>
<dbReference type="PANTHER" id="PTHR11046">
    <property type="entry name" value="OLIGORIBONUCLEASE, MITOCHONDRIAL"/>
    <property type="match status" value="1"/>
</dbReference>
<feature type="region of interest" description="Disordered" evidence="2">
    <location>
        <begin position="723"/>
        <end position="774"/>
    </location>
</feature>
<name>A0A0C9VLH5_SPHS4</name>
<feature type="compositionally biased region" description="Basic and acidic residues" evidence="2">
    <location>
        <begin position="745"/>
        <end position="774"/>
    </location>
</feature>
<dbReference type="GO" id="GO:0000175">
    <property type="term" value="F:3'-5'-RNA exonuclease activity"/>
    <property type="evidence" value="ECO:0007669"/>
    <property type="project" value="InterPro"/>
</dbReference>
<keyword evidence="1" id="KW-0378">Hydrolase</keyword>
<evidence type="ECO:0000256" key="1">
    <source>
        <dbReference type="ARBA" id="ARBA00022722"/>
    </source>
</evidence>